<dbReference type="STRING" id="859194.MHF_1054"/>
<reference key="2">
    <citation type="submission" date="2011-05" db="EMBL/GenBank/DDBJ databases">
        <title>The Genome of Mycoplasma haemofelis Strain Ohio2, a pathogenic hemoplasma of the cat.</title>
        <authorList>
            <person name="Santos A.P."/>
            <person name="Guimaraes A.M.S."/>
            <person name="SanMiguel P.J."/>
            <person name="Martin S.W."/>
            <person name="Messick J.B."/>
        </authorList>
    </citation>
    <scope>NUCLEOTIDE SEQUENCE</scope>
    <source>
        <strain>Ohio2</strain>
    </source>
</reference>
<evidence type="ECO:0000313" key="1">
    <source>
        <dbReference type="EMBL" id="AEG73304.1"/>
    </source>
</evidence>
<dbReference type="HOGENOM" id="CLU_098620_3_0_14"/>
<evidence type="ECO:0000313" key="2">
    <source>
        <dbReference type="Proteomes" id="UP000007952"/>
    </source>
</evidence>
<gene>
    <name evidence="1" type="ordered locus">MHF_1054</name>
</gene>
<proteinExistence type="predicted"/>
<sequence>MEPLKLAFLATGAGATGLGTYGLYSHLSGSQKENVGTRLVSESFELLNDSHKAQWKTSLEKYNGKKDANASNIDETKLKAICKSLISKDKTSEADYKKAKLYCVVPQGVSERLSKLGFKVLNTSDTTHQNEWTKLATSYVTNGKGDKQIESLTLTTPSGSTDNNWSTLKENCKTILGKSHWEESFDSYFEKSKMWCTEEAFNSLPKEKQ</sequence>
<protein>
    <submittedName>
        <fullName evidence="1">Uncharacterized protein</fullName>
    </submittedName>
</protein>
<name>F6FJE9_MYCHI</name>
<accession>F6FJE9</accession>
<dbReference type="Proteomes" id="UP000007952">
    <property type="component" value="Chromosome"/>
</dbReference>
<dbReference type="BioCyc" id="MHAE859194:G1GR7-1045-MONOMER"/>
<dbReference type="KEGG" id="mhf:MHF_1054"/>
<reference evidence="1 2" key="1">
    <citation type="journal article" date="2011" name="J. Bacteriol.">
        <title>Complete genome sequences of two hemotropic Mycoplasmas, Mycoplasma haemofelis strain Ohio2 and Mycoplasma suis strain Illinois.</title>
        <authorList>
            <person name="Messick J.B."/>
            <person name="Santos A.P."/>
            <person name="Guimaraes A.M."/>
        </authorList>
    </citation>
    <scope>NUCLEOTIDE SEQUENCE [LARGE SCALE GENOMIC DNA]</scope>
    <source>
        <strain evidence="1 2">Ohio2</strain>
    </source>
</reference>
<dbReference type="EMBL" id="CP002808">
    <property type="protein sequence ID" value="AEG73304.1"/>
    <property type="molecule type" value="Genomic_DNA"/>
</dbReference>
<dbReference type="AlphaFoldDB" id="F6FJE9"/>
<organism evidence="1 2">
    <name type="scientific">Mycoplasma haemofelis (strain Ohio2)</name>
    <dbReference type="NCBI Taxonomy" id="859194"/>
    <lineage>
        <taxon>Bacteria</taxon>
        <taxon>Bacillati</taxon>
        <taxon>Mycoplasmatota</taxon>
        <taxon>Mollicutes</taxon>
        <taxon>Mycoplasmataceae</taxon>
        <taxon>Mycoplasma</taxon>
    </lineage>
</organism>